<organism evidence="22 23">
    <name type="scientific">Octopus sinensis</name>
    <name type="common">East Asian common octopus</name>
    <dbReference type="NCBI Taxonomy" id="2607531"/>
    <lineage>
        <taxon>Eukaryota</taxon>
        <taxon>Metazoa</taxon>
        <taxon>Spiralia</taxon>
        <taxon>Lophotrochozoa</taxon>
        <taxon>Mollusca</taxon>
        <taxon>Cephalopoda</taxon>
        <taxon>Coleoidea</taxon>
        <taxon>Octopodiformes</taxon>
        <taxon>Octopoda</taxon>
        <taxon>Incirrata</taxon>
        <taxon>Octopodidae</taxon>
        <taxon>Octopus</taxon>
    </lineage>
</organism>
<dbReference type="PANTHER" id="PTHR28583:SF1">
    <property type="entry name" value="ACID CERAMIDASE"/>
    <property type="match status" value="1"/>
</dbReference>
<dbReference type="GO" id="GO:0005576">
    <property type="term" value="C:extracellular region"/>
    <property type="evidence" value="ECO:0007669"/>
    <property type="project" value="UniProtKB-SubCell"/>
</dbReference>
<comment type="pathway">
    <text evidence="4">Sphingolipid metabolism.</text>
</comment>
<name>A0A6P7S7T5_9MOLL</name>
<protein>
    <recommendedName>
        <fullName evidence="16">Acid ceramidase</fullName>
        <ecNumber evidence="6">3.5.1.23</ecNumber>
    </recommendedName>
</protein>
<dbReference type="GO" id="GO:0016020">
    <property type="term" value="C:membrane"/>
    <property type="evidence" value="ECO:0007669"/>
    <property type="project" value="GOC"/>
</dbReference>
<gene>
    <name evidence="23" type="primary">LOC115209837</name>
</gene>
<evidence type="ECO:0000256" key="12">
    <source>
        <dbReference type="ARBA" id="ARBA00023145"/>
    </source>
</evidence>
<evidence type="ECO:0000259" key="21">
    <source>
        <dbReference type="Pfam" id="PF15508"/>
    </source>
</evidence>
<dbReference type="InterPro" id="IPR029132">
    <property type="entry name" value="CBAH/NAAA_C"/>
</dbReference>
<evidence type="ECO:0000256" key="13">
    <source>
        <dbReference type="ARBA" id="ARBA00023157"/>
    </source>
</evidence>
<comment type="subcellular location">
    <subcellularLocation>
        <location evidence="1">Lysosome</location>
    </subcellularLocation>
    <subcellularLocation>
        <location evidence="2">Secreted</location>
    </subcellularLocation>
</comment>
<evidence type="ECO:0000256" key="17">
    <source>
        <dbReference type="PIRNR" id="PIRNR017632"/>
    </source>
</evidence>
<keyword evidence="11 17" id="KW-0443">Lipid metabolism</keyword>
<evidence type="ECO:0000256" key="9">
    <source>
        <dbReference type="ARBA" id="ARBA00022801"/>
    </source>
</evidence>
<dbReference type="Proteomes" id="UP000515154">
    <property type="component" value="Linkage group LG3"/>
</dbReference>
<dbReference type="PANTHER" id="PTHR28583">
    <property type="entry name" value="ACID AMIDASE"/>
    <property type="match status" value="1"/>
</dbReference>
<evidence type="ECO:0000256" key="3">
    <source>
        <dbReference type="ARBA" id="ARBA00004760"/>
    </source>
</evidence>
<feature type="chain" id="PRO_5027937976" description="Acid ceramidase" evidence="19">
    <location>
        <begin position="18"/>
        <end position="388"/>
    </location>
</feature>
<evidence type="ECO:0000256" key="2">
    <source>
        <dbReference type="ARBA" id="ARBA00004613"/>
    </source>
</evidence>
<dbReference type="EC" id="3.5.1.23" evidence="6"/>
<evidence type="ECO:0000256" key="10">
    <source>
        <dbReference type="ARBA" id="ARBA00022919"/>
    </source>
</evidence>
<evidence type="ECO:0000256" key="8">
    <source>
        <dbReference type="ARBA" id="ARBA00022729"/>
    </source>
</evidence>
<keyword evidence="7" id="KW-0964">Secreted</keyword>
<proteinExistence type="inferred from homology"/>
<keyword evidence="9 17" id="KW-0378">Hydrolase</keyword>
<dbReference type="GO" id="GO:0006631">
    <property type="term" value="P:fatty acid metabolic process"/>
    <property type="evidence" value="ECO:0007669"/>
    <property type="project" value="InterPro"/>
</dbReference>
<comment type="pathway">
    <text evidence="3">Lipid metabolism; sphingolipid metabolism.</text>
</comment>
<dbReference type="GO" id="GO:0017040">
    <property type="term" value="F:N-acylsphingosine amidohydrolase activity"/>
    <property type="evidence" value="ECO:0007669"/>
    <property type="project" value="UniProtKB-EC"/>
</dbReference>
<dbReference type="PIRSF" id="PIRSF017632">
    <property type="entry name" value="Acid_ceramidase-like"/>
    <property type="match status" value="1"/>
</dbReference>
<keyword evidence="13" id="KW-1015">Disulfide bond</keyword>
<accession>A0A6P7S7T5</accession>
<feature type="domain" description="Choloylglycine hydrolase/NAAA C-terminal" evidence="20">
    <location>
        <begin position="137"/>
        <end position="373"/>
    </location>
</feature>
<dbReference type="RefSeq" id="XP_029634262.1">
    <property type="nucleotide sequence ID" value="XM_029778402.2"/>
</dbReference>
<keyword evidence="8 19" id="KW-0732">Signal</keyword>
<evidence type="ECO:0000256" key="15">
    <source>
        <dbReference type="ARBA" id="ARBA00023228"/>
    </source>
</evidence>
<keyword evidence="14" id="KW-0325">Glycoprotein</keyword>
<evidence type="ECO:0000259" key="20">
    <source>
        <dbReference type="Pfam" id="PF02275"/>
    </source>
</evidence>
<comment type="similarity">
    <text evidence="5 17">Belongs to the acid ceramidase family.</text>
</comment>
<keyword evidence="22" id="KW-1185">Reference proteome</keyword>
<dbReference type="AlphaFoldDB" id="A0A6P7S7T5"/>
<evidence type="ECO:0000256" key="14">
    <source>
        <dbReference type="ARBA" id="ARBA00023180"/>
    </source>
</evidence>
<dbReference type="InterPro" id="IPR016699">
    <property type="entry name" value="Acid_ceramidase-like"/>
</dbReference>
<feature type="active site" description="Nucleophile" evidence="18">
    <location>
        <position position="137"/>
    </location>
</feature>
<dbReference type="GO" id="GO:0006665">
    <property type="term" value="P:sphingolipid metabolic process"/>
    <property type="evidence" value="ECO:0007669"/>
    <property type="project" value="UniProtKB-KW"/>
</dbReference>
<dbReference type="GO" id="GO:0017064">
    <property type="term" value="F:fatty acid amide hydrolase activity"/>
    <property type="evidence" value="ECO:0007669"/>
    <property type="project" value="InterPro"/>
</dbReference>
<dbReference type="CDD" id="cd01903">
    <property type="entry name" value="Ntn_AC_NAAA"/>
    <property type="match status" value="1"/>
</dbReference>
<evidence type="ECO:0000256" key="6">
    <source>
        <dbReference type="ARBA" id="ARBA00011891"/>
    </source>
</evidence>
<dbReference type="FunFam" id="3.60.60.10:FF:000006">
    <property type="entry name" value="N-acylethanolamine-hydrolyzing acid amidase"/>
    <property type="match status" value="1"/>
</dbReference>
<keyword evidence="12" id="KW-0865">Zymogen</keyword>
<evidence type="ECO:0000256" key="11">
    <source>
        <dbReference type="ARBA" id="ARBA00023098"/>
    </source>
</evidence>
<sequence>MYVKIITILIFVTVVSGFVLKPFDGKCVTDAYPPKSSTTVPNLTINLDLPAHDRWKEVAIKYKDSMKSLIGDLKKLVGSVPVVGDLIIKIIDNEFEKIIPTLPAPYADELLGMADYSGINRGEILLYNIFYEVFTVCTSIIAEDKNGELFHARNLDFGLFMGWDLKKNDWAITEALRPMIMNLDFQKNNKTVFKSASFAGYIGVLSGVKPGVISLTLNERFQLKGGFIGIIQWLLGQRTAKWSSFLTRDTLTSATSYQMAKTELSKTELLAPVYFILGGTKSKEGCVITRSLNKTDNIWEMSAAGGWYILETNYDHWLPPLFIDDRRTPATLCMNELTQNNLTMAGLYNVLSTKPVLNKLTTYTALMQAKSGSLETHIQKCPDPCWPW</sequence>
<dbReference type="Pfam" id="PF15508">
    <property type="entry name" value="NAAA-beta"/>
    <property type="match status" value="1"/>
</dbReference>
<evidence type="ECO:0000256" key="4">
    <source>
        <dbReference type="ARBA" id="ARBA00004991"/>
    </source>
</evidence>
<feature type="signal peptide" evidence="19">
    <location>
        <begin position="1"/>
        <end position="17"/>
    </location>
</feature>
<evidence type="ECO:0000256" key="1">
    <source>
        <dbReference type="ARBA" id="ARBA00004371"/>
    </source>
</evidence>
<keyword evidence="15" id="KW-0458">Lysosome</keyword>
<evidence type="ECO:0000256" key="18">
    <source>
        <dbReference type="PIRSR" id="PIRSR017632-1"/>
    </source>
</evidence>
<reference evidence="23" key="1">
    <citation type="submission" date="2025-08" db="UniProtKB">
        <authorList>
            <consortium name="RefSeq"/>
        </authorList>
    </citation>
    <scope>IDENTIFICATION</scope>
</reference>
<evidence type="ECO:0000256" key="7">
    <source>
        <dbReference type="ARBA" id="ARBA00022525"/>
    </source>
</evidence>
<evidence type="ECO:0000256" key="19">
    <source>
        <dbReference type="SAM" id="SignalP"/>
    </source>
</evidence>
<dbReference type="InterPro" id="IPR029130">
    <property type="entry name" value="Acid_ceramidase_N"/>
</dbReference>
<evidence type="ECO:0000256" key="16">
    <source>
        <dbReference type="ARBA" id="ARBA00040588"/>
    </source>
</evidence>
<evidence type="ECO:0000256" key="5">
    <source>
        <dbReference type="ARBA" id="ARBA00005730"/>
    </source>
</evidence>
<dbReference type="KEGG" id="osn:115209837"/>
<dbReference type="Pfam" id="PF02275">
    <property type="entry name" value="CBAH"/>
    <property type="match status" value="1"/>
</dbReference>
<feature type="domain" description="Acid ceramidase N-terminal" evidence="21">
    <location>
        <begin position="39"/>
        <end position="90"/>
    </location>
</feature>
<evidence type="ECO:0000313" key="22">
    <source>
        <dbReference type="Proteomes" id="UP000515154"/>
    </source>
</evidence>
<evidence type="ECO:0000313" key="23">
    <source>
        <dbReference type="RefSeq" id="XP_029634262.1"/>
    </source>
</evidence>
<keyword evidence="10" id="KW-0746">Sphingolipid metabolism</keyword>
<dbReference type="GO" id="GO:0005764">
    <property type="term" value="C:lysosome"/>
    <property type="evidence" value="ECO:0007669"/>
    <property type="project" value="UniProtKB-SubCell"/>
</dbReference>